<dbReference type="Proteomes" id="UP000061010">
    <property type="component" value="Chromosome"/>
</dbReference>
<feature type="chain" id="PRO_5006588354" description="CopL family metal-binding regulatory protein" evidence="2">
    <location>
        <begin position="30"/>
        <end position="125"/>
    </location>
</feature>
<feature type="signal peptide" evidence="2">
    <location>
        <begin position="1"/>
        <end position="29"/>
    </location>
</feature>
<dbReference type="NCBIfam" id="NF033807">
    <property type="entry name" value="CopL_fam"/>
    <property type="match status" value="1"/>
</dbReference>
<keyword evidence="2" id="KW-0732">Signal</keyword>
<feature type="compositionally biased region" description="Basic and acidic residues" evidence="1">
    <location>
        <begin position="52"/>
        <end position="63"/>
    </location>
</feature>
<evidence type="ECO:0000313" key="3">
    <source>
        <dbReference type="EMBL" id="ALJ26802.1"/>
    </source>
</evidence>
<evidence type="ECO:0008006" key="5">
    <source>
        <dbReference type="Google" id="ProtNLM"/>
    </source>
</evidence>
<name>A0A0S1AVK4_9GAMM</name>
<sequence length="125" mass="12941" precursor="true">MPRILLPLLLCLSLIAGAIGSVWSATAMAMPAAAAAVAEAVGMDRGVDHACCHDGGGMHDSDRQPQPPAASCDDGKHCDCTQHCNMLPTPLASPAGAIARSAEPTDPTPGRYDVRPRQLHRPPIA</sequence>
<evidence type="ECO:0000256" key="2">
    <source>
        <dbReference type="SAM" id="SignalP"/>
    </source>
</evidence>
<dbReference type="PATRIC" id="fig|128780.6.peg.352"/>
<feature type="region of interest" description="Disordered" evidence="1">
    <location>
        <begin position="52"/>
        <end position="75"/>
    </location>
</feature>
<reference evidence="3 4" key="1">
    <citation type="journal article" date="2015" name="Genome Announc.">
        <title>Complete Genome Sequencing of Stenotrophomonas acidaminiphila ZAC14D2_NAIMI4_2, a Multidrug-Resistant Strain Isolated from Sediments of a Polluted River in Mexico, Uncovers New Antibiotic Resistance Genes and a Novel Class-II Lasso Peptide Biosynthesis Gene Cluster.</title>
        <authorList>
            <person name="Vinuesa P."/>
            <person name="Ochoa-Sanchez L.E."/>
        </authorList>
    </citation>
    <scope>NUCLEOTIDE SEQUENCE [LARGE SCALE GENOMIC DNA]</scope>
    <source>
        <strain evidence="3 4">ZAC14D2_NAIMI4_2</strain>
    </source>
</reference>
<keyword evidence="4" id="KW-1185">Reference proteome</keyword>
<accession>A0A0S1AVK4</accession>
<evidence type="ECO:0000256" key="1">
    <source>
        <dbReference type="SAM" id="MobiDB-lite"/>
    </source>
</evidence>
<evidence type="ECO:0000313" key="4">
    <source>
        <dbReference type="Proteomes" id="UP000061010"/>
    </source>
</evidence>
<dbReference type="AlphaFoldDB" id="A0A0S1AVK4"/>
<protein>
    <recommendedName>
        <fullName evidence="5">CopL family metal-binding regulatory protein</fullName>
    </recommendedName>
</protein>
<dbReference type="EMBL" id="CP012900">
    <property type="protein sequence ID" value="ALJ26802.1"/>
    <property type="molecule type" value="Genomic_DNA"/>
</dbReference>
<dbReference type="OrthoDB" id="6039127at2"/>
<dbReference type="InterPro" id="IPR048034">
    <property type="entry name" value="CopL-like"/>
</dbReference>
<proteinExistence type="predicted"/>
<gene>
    <name evidence="3" type="ORF">AOT14_03430</name>
</gene>
<organism evidence="3 4">
    <name type="scientific">Stenotrophomonas acidaminiphila</name>
    <dbReference type="NCBI Taxonomy" id="128780"/>
    <lineage>
        <taxon>Bacteria</taxon>
        <taxon>Pseudomonadati</taxon>
        <taxon>Pseudomonadota</taxon>
        <taxon>Gammaproteobacteria</taxon>
        <taxon>Lysobacterales</taxon>
        <taxon>Lysobacteraceae</taxon>
        <taxon>Stenotrophomonas</taxon>
    </lineage>
</organism>
<feature type="region of interest" description="Disordered" evidence="1">
    <location>
        <begin position="95"/>
        <end position="125"/>
    </location>
</feature>
<dbReference type="KEGG" id="sacz:AOT14_03430"/>